<proteinExistence type="predicted"/>
<name>A0AAV4EIQ6_9GAST</name>
<protein>
    <submittedName>
        <fullName evidence="1">Uncharacterized protein</fullName>
    </submittedName>
</protein>
<sequence length="116" mass="13380">MVKAMTAKTASYNFPLAWKSIRRPEMFFFEDINKAGQICDEGTLCDGRITWTAQEEPRESGEFNINITLFEVQEMVDCAVYFMGETIQDSRLYKLKLNSSMSGKKDARINYLIVEN</sequence>
<dbReference type="EMBL" id="BMAT01000148">
    <property type="protein sequence ID" value="GFR60616.1"/>
    <property type="molecule type" value="Genomic_DNA"/>
</dbReference>
<gene>
    <name evidence="1" type="ORF">ElyMa_000083700</name>
</gene>
<keyword evidence="2" id="KW-1185">Reference proteome</keyword>
<accession>A0AAV4EIQ6</accession>
<evidence type="ECO:0000313" key="1">
    <source>
        <dbReference type="EMBL" id="GFR60616.1"/>
    </source>
</evidence>
<dbReference type="AlphaFoldDB" id="A0AAV4EIQ6"/>
<evidence type="ECO:0000313" key="2">
    <source>
        <dbReference type="Proteomes" id="UP000762676"/>
    </source>
</evidence>
<organism evidence="1 2">
    <name type="scientific">Elysia marginata</name>
    <dbReference type="NCBI Taxonomy" id="1093978"/>
    <lineage>
        <taxon>Eukaryota</taxon>
        <taxon>Metazoa</taxon>
        <taxon>Spiralia</taxon>
        <taxon>Lophotrochozoa</taxon>
        <taxon>Mollusca</taxon>
        <taxon>Gastropoda</taxon>
        <taxon>Heterobranchia</taxon>
        <taxon>Euthyneura</taxon>
        <taxon>Panpulmonata</taxon>
        <taxon>Sacoglossa</taxon>
        <taxon>Placobranchoidea</taxon>
        <taxon>Plakobranchidae</taxon>
        <taxon>Elysia</taxon>
    </lineage>
</organism>
<comment type="caution">
    <text evidence="1">The sequence shown here is derived from an EMBL/GenBank/DDBJ whole genome shotgun (WGS) entry which is preliminary data.</text>
</comment>
<dbReference type="Proteomes" id="UP000762676">
    <property type="component" value="Unassembled WGS sequence"/>
</dbReference>
<reference evidence="1 2" key="1">
    <citation type="journal article" date="2021" name="Elife">
        <title>Chloroplast acquisition without the gene transfer in kleptoplastic sea slugs, Plakobranchus ocellatus.</title>
        <authorList>
            <person name="Maeda T."/>
            <person name="Takahashi S."/>
            <person name="Yoshida T."/>
            <person name="Shimamura S."/>
            <person name="Takaki Y."/>
            <person name="Nagai Y."/>
            <person name="Toyoda A."/>
            <person name="Suzuki Y."/>
            <person name="Arimoto A."/>
            <person name="Ishii H."/>
            <person name="Satoh N."/>
            <person name="Nishiyama T."/>
            <person name="Hasebe M."/>
            <person name="Maruyama T."/>
            <person name="Minagawa J."/>
            <person name="Obokata J."/>
            <person name="Shigenobu S."/>
        </authorList>
    </citation>
    <scope>NUCLEOTIDE SEQUENCE [LARGE SCALE GENOMIC DNA]</scope>
</reference>